<name>D3TAY6_ACIB4</name>
<dbReference type="InterPro" id="IPR018716">
    <property type="entry name" value="DUF2240"/>
</dbReference>
<gene>
    <name evidence="1" type="ordered locus">Aboo_1458</name>
</gene>
<dbReference type="Proteomes" id="UP000001400">
    <property type="component" value="Chromosome"/>
</dbReference>
<dbReference type="AlphaFoldDB" id="D3TAY6"/>
<keyword evidence="2" id="KW-1185">Reference proteome</keyword>
<organism evidence="1 2">
    <name type="scientific">Aciduliprofundum boonei (strain DSM 19572 / T469)</name>
    <dbReference type="NCBI Taxonomy" id="439481"/>
    <lineage>
        <taxon>Archaea</taxon>
        <taxon>Methanobacteriati</taxon>
        <taxon>Thermoplasmatota</taxon>
        <taxon>DHVE2 group</taxon>
        <taxon>Candidatus Aciduliprofundum</taxon>
    </lineage>
</organism>
<dbReference type="Pfam" id="PF09999">
    <property type="entry name" value="DUF2240"/>
    <property type="match status" value="1"/>
</dbReference>
<reference evidence="1" key="1">
    <citation type="submission" date="2010-02" db="EMBL/GenBank/DDBJ databases">
        <title>Complete sequence of Aciduliprofundum boonei T469.</title>
        <authorList>
            <consortium name="US DOE Joint Genome Institute"/>
            <person name="Lucas S."/>
            <person name="Copeland A."/>
            <person name="Lapidus A."/>
            <person name="Cheng J.-F."/>
            <person name="Bruce D."/>
            <person name="Goodwin L."/>
            <person name="Pitluck S."/>
            <person name="Saunders E."/>
            <person name="Detter J.C."/>
            <person name="Han C."/>
            <person name="Tapia R."/>
            <person name="Land M."/>
            <person name="Hauser L."/>
            <person name="Kyrpides N."/>
            <person name="Mikhailova N."/>
            <person name="Flores G."/>
            <person name="Reysenbach A.-L."/>
            <person name="Woyke T."/>
        </authorList>
    </citation>
    <scope>NUCLEOTIDE SEQUENCE</scope>
    <source>
        <strain evidence="1">T469</strain>
    </source>
</reference>
<dbReference type="KEGG" id="abi:Aboo_1458"/>
<sequence>MPMEKLKQIIAYVVKKRGRKLREEDFVNVLSYDRKWIPPASSRALFKVILDANLLQKNGEYYEPNFEIKGLVLPLDFSVSDEDVNKYFKKEDVLTRIIDYLTEKMDRERRDILMDINSIKNEMRFITIEVAALIYCKENNVDCSQFYNDVEEKIKS</sequence>
<protein>
    <recommendedName>
        <fullName evidence="3">DUF2240 family protein</fullName>
    </recommendedName>
</protein>
<proteinExistence type="predicted"/>
<accession>D3TAY6</accession>
<evidence type="ECO:0000313" key="2">
    <source>
        <dbReference type="Proteomes" id="UP000001400"/>
    </source>
</evidence>
<evidence type="ECO:0008006" key="3">
    <source>
        <dbReference type="Google" id="ProtNLM"/>
    </source>
</evidence>
<evidence type="ECO:0000313" key="1">
    <source>
        <dbReference type="EMBL" id="ADD09265.1"/>
    </source>
</evidence>
<dbReference type="HOGENOM" id="CLU_134817_0_0_2"/>
<dbReference type="EMBL" id="CP001941">
    <property type="protein sequence ID" value="ADD09265.1"/>
    <property type="molecule type" value="Genomic_DNA"/>
</dbReference>